<dbReference type="Gene3D" id="3.30.710.10">
    <property type="entry name" value="Potassium Channel Kv1.1, Chain A"/>
    <property type="match status" value="1"/>
</dbReference>
<dbReference type="AlphaFoldDB" id="A0AAN6Y144"/>
<dbReference type="InterPro" id="IPR011333">
    <property type="entry name" value="SKP1/BTB/POZ_sf"/>
</dbReference>
<keyword evidence="2" id="KW-1185">Reference proteome</keyword>
<dbReference type="SUPFAM" id="SSF54695">
    <property type="entry name" value="POZ domain"/>
    <property type="match status" value="1"/>
</dbReference>
<reference evidence="1" key="1">
    <citation type="journal article" date="2023" name="Mol. Phylogenet. Evol.">
        <title>Genome-scale phylogeny and comparative genomics of the fungal order Sordariales.</title>
        <authorList>
            <person name="Hensen N."/>
            <person name="Bonometti L."/>
            <person name="Westerberg I."/>
            <person name="Brannstrom I.O."/>
            <person name="Guillou S."/>
            <person name="Cros-Aarteil S."/>
            <person name="Calhoun S."/>
            <person name="Haridas S."/>
            <person name="Kuo A."/>
            <person name="Mondo S."/>
            <person name="Pangilinan J."/>
            <person name="Riley R."/>
            <person name="LaButti K."/>
            <person name="Andreopoulos B."/>
            <person name="Lipzen A."/>
            <person name="Chen C."/>
            <person name="Yan M."/>
            <person name="Daum C."/>
            <person name="Ng V."/>
            <person name="Clum A."/>
            <person name="Steindorff A."/>
            <person name="Ohm R.A."/>
            <person name="Martin F."/>
            <person name="Silar P."/>
            <person name="Natvig D.O."/>
            <person name="Lalanne C."/>
            <person name="Gautier V."/>
            <person name="Ament-Velasquez S.L."/>
            <person name="Kruys A."/>
            <person name="Hutchinson M.I."/>
            <person name="Powell A.J."/>
            <person name="Barry K."/>
            <person name="Miller A.N."/>
            <person name="Grigoriev I.V."/>
            <person name="Debuchy R."/>
            <person name="Gladieux P."/>
            <person name="Hiltunen Thoren M."/>
            <person name="Johannesson H."/>
        </authorList>
    </citation>
    <scope>NUCLEOTIDE SEQUENCE</scope>
    <source>
        <strain evidence="1">PSN293</strain>
    </source>
</reference>
<evidence type="ECO:0000313" key="2">
    <source>
        <dbReference type="Proteomes" id="UP001301769"/>
    </source>
</evidence>
<dbReference type="EMBL" id="MU858173">
    <property type="protein sequence ID" value="KAK4210509.1"/>
    <property type="molecule type" value="Genomic_DNA"/>
</dbReference>
<reference evidence="1" key="2">
    <citation type="submission" date="2023-05" db="EMBL/GenBank/DDBJ databases">
        <authorList>
            <consortium name="Lawrence Berkeley National Laboratory"/>
            <person name="Steindorff A."/>
            <person name="Hensen N."/>
            <person name="Bonometti L."/>
            <person name="Westerberg I."/>
            <person name="Brannstrom I.O."/>
            <person name="Guillou S."/>
            <person name="Cros-Aarteil S."/>
            <person name="Calhoun S."/>
            <person name="Haridas S."/>
            <person name="Kuo A."/>
            <person name="Mondo S."/>
            <person name="Pangilinan J."/>
            <person name="Riley R."/>
            <person name="Labutti K."/>
            <person name="Andreopoulos B."/>
            <person name="Lipzen A."/>
            <person name="Chen C."/>
            <person name="Yanf M."/>
            <person name="Daum C."/>
            <person name="Ng V."/>
            <person name="Clum A."/>
            <person name="Ohm R."/>
            <person name="Martin F."/>
            <person name="Silar P."/>
            <person name="Natvig D."/>
            <person name="Lalanne C."/>
            <person name="Gautier V."/>
            <person name="Ament-Velasquez S.L."/>
            <person name="Kruys A."/>
            <person name="Hutchinson M.I."/>
            <person name="Powell A.J."/>
            <person name="Barry K."/>
            <person name="Miller A.N."/>
            <person name="Grigoriev I.V."/>
            <person name="Debuchy R."/>
            <person name="Gladieux P."/>
            <person name="Thoren M.H."/>
            <person name="Johannesson H."/>
        </authorList>
    </citation>
    <scope>NUCLEOTIDE SEQUENCE</scope>
    <source>
        <strain evidence="1">PSN293</strain>
    </source>
</reference>
<organism evidence="1 2">
    <name type="scientific">Rhypophila decipiens</name>
    <dbReference type="NCBI Taxonomy" id="261697"/>
    <lineage>
        <taxon>Eukaryota</taxon>
        <taxon>Fungi</taxon>
        <taxon>Dikarya</taxon>
        <taxon>Ascomycota</taxon>
        <taxon>Pezizomycotina</taxon>
        <taxon>Sordariomycetes</taxon>
        <taxon>Sordariomycetidae</taxon>
        <taxon>Sordariales</taxon>
        <taxon>Naviculisporaceae</taxon>
        <taxon>Rhypophila</taxon>
    </lineage>
</organism>
<evidence type="ECO:0008006" key="3">
    <source>
        <dbReference type="Google" id="ProtNLM"/>
    </source>
</evidence>
<gene>
    <name evidence="1" type="ORF">QBC37DRAFT_322109</name>
</gene>
<protein>
    <recommendedName>
        <fullName evidence="3">BTB domain-containing protein</fullName>
    </recommendedName>
</protein>
<name>A0AAN6Y144_9PEZI</name>
<accession>A0AAN6Y144</accession>
<sequence length="344" mass="38506">MDAENKGPSTTIFDDLGDLTLIVGPDEVKAQVCSRALARHSPFFKCLLYGPFSESRPLSGADWVVRLPEDQWSSTHIMLSITHGQFDLVPKTPSLDSIYELLVLADKYDMIKTLCPFIRAWKPWFLQELLNYGRHGSICRAIGIAWELGAERILKDLAARWQWTVVVEGDLNLVTIEQLQAPLIPPGLLPLLEAFFGVRATLLASIHDQLAMIIKAPYQLVFPGGGDSNAETYCPYGLLGCHKRTLDHLWSTLVNHGLQTFPMGETVSPGSKGSLISRIIKVLKQRDRDLRCWAGRDLYGNHPCNPINGLVRDIEYQIDGLPSPITEGMRNRMATRKDMLGISW</sequence>
<dbReference type="Proteomes" id="UP001301769">
    <property type="component" value="Unassembled WGS sequence"/>
</dbReference>
<proteinExistence type="predicted"/>
<comment type="caution">
    <text evidence="1">The sequence shown here is derived from an EMBL/GenBank/DDBJ whole genome shotgun (WGS) entry which is preliminary data.</text>
</comment>
<dbReference type="CDD" id="cd18186">
    <property type="entry name" value="BTB_POZ_ZBTB_KLHL-like"/>
    <property type="match status" value="1"/>
</dbReference>
<evidence type="ECO:0000313" key="1">
    <source>
        <dbReference type="EMBL" id="KAK4210509.1"/>
    </source>
</evidence>